<organism evidence="10">
    <name type="scientific">Thrips palmi</name>
    <name type="common">Melon thrips</name>
    <dbReference type="NCBI Taxonomy" id="161013"/>
    <lineage>
        <taxon>Eukaryota</taxon>
        <taxon>Metazoa</taxon>
        <taxon>Ecdysozoa</taxon>
        <taxon>Arthropoda</taxon>
        <taxon>Hexapoda</taxon>
        <taxon>Insecta</taxon>
        <taxon>Pterygota</taxon>
        <taxon>Neoptera</taxon>
        <taxon>Paraneoptera</taxon>
        <taxon>Thysanoptera</taxon>
        <taxon>Terebrantia</taxon>
        <taxon>Thripoidea</taxon>
        <taxon>Thripidae</taxon>
        <taxon>Thrips</taxon>
    </lineage>
</organism>
<dbReference type="InterPro" id="IPR019775">
    <property type="entry name" value="WD40_repeat_CS"/>
</dbReference>
<evidence type="ECO:0000313" key="9">
    <source>
        <dbReference type="Proteomes" id="UP000515158"/>
    </source>
</evidence>
<evidence type="ECO:0000256" key="4">
    <source>
        <dbReference type="ARBA" id="ARBA00022694"/>
    </source>
</evidence>
<keyword evidence="4" id="KW-0819">tRNA processing</keyword>
<name>A0A6P8YP53_THRPL</name>
<dbReference type="KEGG" id="tpal:117642129"/>
<dbReference type="InParanoid" id="A0A6P8YP53"/>
<evidence type="ECO:0000256" key="6">
    <source>
        <dbReference type="ARBA" id="ARBA00038255"/>
    </source>
</evidence>
<dbReference type="PANTHER" id="PTHR14344:SF3">
    <property type="entry name" value="WD REPEAT-CONTAINING PROTEIN 6"/>
    <property type="match status" value="1"/>
</dbReference>
<dbReference type="AlphaFoldDB" id="A0A6P8YP53"/>
<dbReference type="PANTHER" id="PTHR14344">
    <property type="entry name" value="WD REPEAT PROTEIN"/>
    <property type="match status" value="1"/>
</dbReference>
<dbReference type="FunCoup" id="A0A6P8YP53">
    <property type="interactions" value="1026"/>
</dbReference>
<evidence type="ECO:0000256" key="2">
    <source>
        <dbReference type="ARBA" id="ARBA00022490"/>
    </source>
</evidence>
<dbReference type="InterPro" id="IPR015943">
    <property type="entry name" value="WD40/YVTN_repeat-like_dom_sf"/>
</dbReference>
<evidence type="ECO:0000256" key="7">
    <source>
        <dbReference type="ARBA" id="ARBA00040154"/>
    </source>
</evidence>
<protein>
    <recommendedName>
        <fullName evidence="7">tRNA (34-2'-O)-methyltransferase regulator WDR6</fullName>
    </recommendedName>
</protein>
<keyword evidence="5" id="KW-0677">Repeat</keyword>
<dbReference type="SMART" id="SM00320">
    <property type="entry name" value="WD40"/>
    <property type="match status" value="13"/>
</dbReference>
<dbReference type="OrthoDB" id="5594999at2759"/>
<evidence type="ECO:0000313" key="10">
    <source>
        <dbReference type="RefSeq" id="XP_034235872.1"/>
    </source>
</evidence>
<accession>A0A6P8YP53</accession>
<sequence>MPGTISFRNVFISTDVICVKFFGPYVFAGVGGILKIFELLTKTCVKEVEVFKGHKIYGIEPGEKNLIIIFGSKSVRVFKFSHAQTEIQMSCVASISLEDWVLTAHWLSDDTQISLVTAHNVIWLWSWSENDKTELMRAGCSEKCILYSATVCGKDWESCVVFAGTVFREVVIWLPSGSGMCDQPVLHRLVGHNGVIFSLTWDWQTSSLCSTSDDRSIRLWEFSFPHKSDWQSSTVTCSNVFYGHSARVWRSIMFENFIVSVGEDNQICVWSRNGNLLQSINRSTSGCQWSVDCSAKHQLMVTGAGDGSIQLLPPPSPRAVPTAITGPFPEDLLRLIDSPCVRKLAFLSSGVIVAATEDGTILRGDSISTPWEIVCKDVRFSNYCVLSVAPSRTKFSIASLRGEVILYQCTAKDGKEWTLEQQLEDGKIWSLLWLSDQEILVCGDEGRLRVWQISPEQGVNMKCIGQFTLPRSRERWPTCGRLLTKNSQNFLLCGDRCGSLHLFSLSGFSQAEVQFSAPDHSLPKLHGKLGVTSVMKHHGKIFSTGRDGSVKMLAVNSDPPQLLLLSTDKMVMDWVCSVITLPSDNKNFLIVGFKEMNMIVWSTSERRTILQIDCGGGHRSWDCMVSSKENLELTYVREKQIYYSSRALETLMKPTLQCGISPRELNSVSILPLVPSGLLFGGEDGTLYVCKFSGDISTLVSRATLTSHISSVRCICVQDNFFFSAGGRAQLKAWQIEHGSDEEISCVELASHMLKGERHPRSPPSIDPEMRYMSLCCIPSTESNSVVQLISGCSDGAMRWLTFDSFNKTFQVVSESMFHTKCVLKLLTVPLNQGKVALISSATDGMIALWDILPEMFTSNSGREPIWSSRCHQSGVNSLHAQVLPTSKASTILVASGGDDNSVVLTALTLGDKEVSMIAQWSNSSAHAAQVTGVWLVGAWLLSTSIDQRLTVWRWKLELEGSTHLTCDFVSQTICSVPDVQDMQIWRDKDFISVCVVGKGVQIVQIPLKPEL</sequence>
<reference evidence="10" key="1">
    <citation type="submission" date="2025-08" db="UniProtKB">
        <authorList>
            <consortium name="RefSeq"/>
        </authorList>
    </citation>
    <scope>IDENTIFICATION</scope>
    <source>
        <tissue evidence="10">Total insect</tissue>
    </source>
</reference>
<dbReference type="Proteomes" id="UP000515158">
    <property type="component" value="Unplaced"/>
</dbReference>
<dbReference type="RefSeq" id="XP_034235872.1">
    <property type="nucleotide sequence ID" value="XM_034379981.1"/>
</dbReference>
<dbReference type="SUPFAM" id="SSF50978">
    <property type="entry name" value="WD40 repeat-like"/>
    <property type="match status" value="3"/>
</dbReference>
<dbReference type="InterPro" id="IPR051973">
    <property type="entry name" value="tRNA_Anticodon_Mtase-Reg"/>
</dbReference>
<comment type="subcellular location">
    <subcellularLocation>
        <location evidence="1">Cytoplasm</location>
    </subcellularLocation>
</comment>
<dbReference type="InterPro" id="IPR001680">
    <property type="entry name" value="WD40_rpt"/>
</dbReference>
<evidence type="ECO:0000256" key="3">
    <source>
        <dbReference type="ARBA" id="ARBA00022574"/>
    </source>
</evidence>
<dbReference type="InterPro" id="IPR036322">
    <property type="entry name" value="WD40_repeat_dom_sf"/>
</dbReference>
<dbReference type="Pfam" id="PF00400">
    <property type="entry name" value="WD40"/>
    <property type="match status" value="3"/>
</dbReference>
<evidence type="ECO:0000256" key="1">
    <source>
        <dbReference type="ARBA" id="ARBA00004496"/>
    </source>
</evidence>
<keyword evidence="2" id="KW-0963">Cytoplasm</keyword>
<keyword evidence="3 8" id="KW-0853">WD repeat</keyword>
<dbReference type="PROSITE" id="PS50294">
    <property type="entry name" value="WD_REPEATS_REGION"/>
    <property type="match status" value="1"/>
</dbReference>
<dbReference type="PROSITE" id="PS00678">
    <property type="entry name" value="WD_REPEATS_1"/>
    <property type="match status" value="1"/>
</dbReference>
<evidence type="ECO:0000256" key="5">
    <source>
        <dbReference type="ARBA" id="ARBA00022737"/>
    </source>
</evidence>
<evidence type="ECO:0000256" key="8">
    <source>
        <dbReference type="PROSITE-ProRule" id="PRU00221"/>
    </source>
</evidence>
<dbReference type="Gene3D" id="2.130.10.10">
    <property type="entry name" value="YVTN repeat-like/Quinoprotein amine dehydrogenase"/>
    <property type="match status" value="3"/>
</dbReference>
<comment type="similarity">
    <text evidence="6">Belongs to the WD repeat WDR6 family.</text>
</comment>
<dbReference type="PROSITE" id="PS50082">
    <property type="entry name" value="WD_REPEATS_2"/>
    <property type="match status" value="1"/>
</dbReference>
<proteinExistence type="inferred from homology"/>
<feature type="repeat" description="WD" evidence="8">
    <location>
        <begin position="189"/>
        <end position="223"/>
    </location>
</feature>
<gene>
    <name evidence="10" type="primary">LOC117642129</name>
</gene>
<dbReference type="GeneID" id="117642129"/>
<dbReference type="GO" id="GO:0030488">
    <property type="term" value="P:tRNA methylation"/>
    <property type="evidence" value="ECO:0007669"/>
    <property type="project" value="TreeGrafter"/>
</dbReference>
<dbReference type="GO" id="GO:0005737">
    <property type="term" value="C:cytoplasm"/>
    <property type="evidence" value="ECO:0007669"/>
    <property type="project" value="UniProtKB-SubCell"/>
</dbReference>
<keyword evidence="9" id="KW-1185">Reference proteome</keyword>